<comment type="subcellular location">
    <subcellularLocation>
        <location evidence="1">Cell membrane</location>
    </subcellularLocation>
</comment>
<evidence type="ECO:0000256" key="2">
    <source>
        <dbReference type="ARBA" id="ARBA00008053"/>
    </source>
</evidence>
<dbReference type="AlphaFoldDB" id="A0A0A5FZR7"/>
<dbReference type="STRING" id="1385512.N784_09620"/>
<dbReference type="PANTHER" id="PTHR35791">
    <property type="entry name" value="UPF0754 MEMBRANE PROTEIN YHEB"/>
    <property type="match status" value="1"/>
</dbReference>
<dbReference type="RefSeq" id="WP_036835637.1">
    <property type="nucleotide sequence ID" value="NZ_AVPG01000024.1"/>
</dbReference>
<feature type="transmembrane region" description="Helical" evidence="6">
    <location>
        <begin position="355"/>
        <end position="377"/>
    </location>
</feature>
<proteinExistence type="inferred from homology"/>
<dbReference type="EMBL" id="AVPG01000024">
    <property type="protein sequence ID" value="KGX85289.1"/>
    <property type="molecule type" value="Genomic_DNA"/>
</dbReference>
<dbReference type="Proteomes" id="UP000030401">
    <property type="component" value="Unassembled WGS sequence"/>
</dbReference>
<keyword evidence="3 6" id="KW-0812">Transmembrane</keyword>
<comment type="similarity">
    <text evidence="2">Belongs to the UPF0754 family.</text>
</comment>
<feature type="transmembrane region" description="Helical" evidence="6">
    <location>
        <begin position="6"/>
        <end position="26"/>
    </location>
</feature>
<gene>
    <name evidence="7" type="ORF">N784_09620</name>
</gene>
<evidence type="ECO:0000256" key="1">
    <source>
        <dbReference type="ARBA" id="ARBA00004236"/>
    </source>
</evidence>
<comment type="caution">
    <text evidence="7">The sequence shown here is derived from an EMBL/GenBank/DDBJ whole genome shotgun (WGS) entry which is preliminary data.</text>
</comment>
<organism evidence="7 8">
    <name type="scientific">Pontibacillus litoralis JSM 072002</name>
    <dbReference type="NCBI Taxonomy" id="1385512"/>
    <lineage>
        <taxon>Bacteria</taxon>
        <taxon>Bacillati</taxon>
        <taxon>Bacillota</taxon>
        <taxon>Bacilli</taxon>
        <taxon>Bacillales</taxon>
        <taxon>Bacillaceae</taxon>
        <taxon>Pontibacillus</taxon>
    </lineage>
</organism>
<protein>
    <submittedName>
        <fullName evidence="7">Uncharacterized protein</fullName>
    </submittedName>
</protein>
<dbReference type="GO" id="GO:0005886">
    <property type="term" value="C:plasma membrane"/>
    <property type="evidence" value="ECO:0007669"/>
    <property type="project" value="UniProtKB-SubCell"/>
</dbReference>
<sequence>MDTFFIIVMMIVIGALIGGMTNSLAIKMLFRPFEPKFIGSFRVPFTPGLIPKRRNELAEQLGHMVVEHLITPAGLRRKFMDASFQKQMVDWAKEEVNRLLRSEQSLKAFLEDYDIPVDEQRVKTFVYQFTLKQYEVQMENRRHETLQSVLGAELTNKGKNHMHDVSTYMLTQLDAYISSAQGKQKLSGLVEQYLGGQGFLGNMVASFLGNEGIAEKIQPTLSKYINSSEAQQWLTSLLEEEYDKWIGKEVHYFESKIGASNIADWIATMVSTSLPIQGWMERSIADHMQVVRPYVVQTFVPKIIHHMGGYLADRIPEIMQKLHLSDIVKQEVQSFSVERLEEMVLSISKKEFKMITYLGALLGGLIGFVQSLIVLFLS</sequence>
<evidence type="ECO:0000256" key="4">
    <source>
        <dbReference type="ARBA" id="ARBA00022989"/>
    </source>
</evidence>
<dbReference type="PIRSF" id="PIRSF032178">
    <property type="entry name" value="UCP032178"/>
    <property type="match status" value="1"/>
</dbReference>
<dbReference type="eggNOG" id="COG4399">
    <property type="taxonomic scope" value="Bacteria"/>
</dbReference>
<evidence type="ECO:0000256" key="6">
    <source>
        <dbReference type="SAM" id="Phobius"/>
    </source>
</evidence>
<dbReference type="PANTHER" id="PTHR35791:SF1">
    <property type="entry name" value="UPF0754 MEMBRANE PROTEIN YHEB"/>
    <property type="match status" value="1"/>
</dbReference>
<name>A0A0A5FZR7_9BACI</name>
<evidence type="ECO:0000256" key="3">
    <source>
        <dbReference type="ARBA" id="ARBA00022692"/>
    </source>
</evidence>
<reference evidence="7 8" key="1">
    <citation type="submission" date="2013-08" db="EMBL/GenBank/DDBJ databases">
        <authorList>
            <person name="Huang J."/>
            <person name="Wang G."/>
        </authorList>
    </citation>
    <scope>NUCLEOTIDE SEQUENCE [LARGE SCALE GENOMIC DNA]</scope>
    <source>
        <strain evidence="7 8">JSM 072002</strain>
    </source>
</reference>
<dbReference type="InterPro" id="IPR007383">
    <property type="entry name" value="DUF445"/>
</dbReference>
<evidence type="ECO:0000313" key="7">
    <source>
        <dbReference type="EMBL" id="KGX85289.1"/>
    </source>
</evidence>
<evidence type="ECO:0000256" key="5">
    <source>
        <dbReference type="ARBA" id="ARBA00023136"/>
    </source>
</evidence>
<keyword evidence="8" id="KW-1185">Reference proteome</keyword>
<keyword evidence="5 6" id="KW-0472">Membrane</keyword>
<keyword evidence="4 6" id="KW-1133">Transmembrane helix</keyword>
<accession>A0A0A5FZR7</accession>
<dbReference type="Pfam" id="PF04286">
    <property type="entry name" value="DUF445"/>
    <property type="match status" value="1"/>
</dbReference>
<evidence type="ECO:0000313" key="8">
    <source>
        <dbReference type="Proteomes" id="UP000030401"/>
    </source>
</evidence>
<dbReference type="InterPro" id="IPR016991">
    <property type="entry name" value="UCP032178"/>
</dbReference>